<gene>
    <name evidence="2" type="ORF">S12H4_06086</name>
</gene>
<keyword evidence="1" id="KW-0812">Transmembrane</keyword>
<comment type="caution">
    <text evidence="2">The sequence shown here is derived from an EMBL/GenBank/DDBJ whole genome shotgun (WGS) entry which is preliminary data.</text>
</comment>
<dbReference type="AlphaFoldDB" id="X1RK42"/>
<sequence>MKQNKSENRNLWLFFFIAFVFSWLFWIPQALIAQGLLSAPSILVNFLNSPFNPAALGPFVAAFYLTYRSSGKMGVIELLKRGIGVKFSKVWFIPILLLMP</sequence>
<evidence type="ECO:0008006" key="3">
    <source>
        <dbReference type="Google" id="ProtNLM"/>
    </source>
</evidence>
<evidence type="ECO:0000256" key="1">
    <source>
        <dbReference type="SAM" id="Phobius"/>
    </source>
</evidence>
<reference evidence="2" key="1">
    <citation type="journal article" date="2014" name="Front. Microbiol.">
        <title>High frequency of phylogenetically diverse reductive dehalogenase-homologous genes in deep subseafloor sedimentary metagenomes.</title>
        <authorList>
            <person name="Kawai M."/>
            <person name="Futagami T."/>
            <person name="Toyoda A."/>
            <person name="Takaki Y."/>
            <person name="Nishi S."/>
            <person name="Hori S."/>
            <person name="Arai W."/>
            <person name="Tsubouchi T."/>
            <person name="Morono Y."/>
            <person name="Uchiyama I."/>
            <person name="Ito T."/>
            <person name="Fujiyama A."/>
            <person name="Inagaki F."/>
            <person name="Takami H."/>
        </authorList>
    </citation>
    <scope>NUCLEOTIDE SEQUENCE</scope>
    <source>
        <strain evidence="2">Expedition CK06-06</strain>
    </source>
</reference>
<protein>
    <recommendedName>
        <fullName evidence="3">CPBP family intramembrane metalloprotease</fullName>
    </recommendedName>
</protein>
<organism evidence="2">
    <name type="scientific">marine sediment metagenome</name>
    <dbReference type="NCBI Taxonomy" id="412755"/>
    <lineage>
        <taxon>unclassified sequences</taxon>
        <taxon>metagenomes</taxon>
        <taxon>ecological metagenomes</taxon>
    </lineage>
</organism>
<name>X1RK42_9ZZZZ</name>
<evidence type="ECO:0000313" key="2">
    <source>
        <dbReference type="EMBL" id="GAI67336.1"/>
    </source>
</evidence>
<feature type="transmembrane region" description="Helical" evidence="1">
    <location>
        <begin position="12"/>
        <end position="31"/>
    </location>
</feature>
<keyword evidence="1" id="KW-1133">Transmembrane helix</keyword>
<keyword evidence="1" id="KW-0472">Membrane</keyword>
<dbReference type="EMBL" id="BARW01002093">
    <property type="protein sequence ID" value="GAI67336.1"/>
    <property type="molecule type" value="Genomic_DNA"/>
</dbReference>
<feature type="transmembrane region" description="Helical" evidence="1">
    <location>
        <begin position="51"/>
        <end position="67"/>
    </location>
</feature>
<accession>X1RK42</accession>
<feature type="non-terminal residue" evidence="2">
    <location>
        <position position="100"/>
    </location>
</feature>
<proteinExistence type="predicted"/>